<evidence type="ECO:0000259" key="9">
    <source>
        <dbReference type="PROSITE" id="PS50109"/>
    </source>
</evidence>
<sequence>MGKVHDYLAKNGFEEVDVTFVMEQIGTLLVSSSTTSEQSIEISVKGKPLFLPSDKATSVALVVNELIQNGIKHAFHTTAVGKIEITTNIRKQMVNIIVSDNGDGMDHSVYAQNSSSLGLHLVEMLVEEELEGILSVFHSNRGTNVSLTFPITN</sequence>
<dbReference type="STRING" id="930129.SAMN05216352_107206"/>
<dbReference type="SMART" id="SM00387">
    <property type="entry name" value="HATPase_c"/>
    <property type="match status" value="1"/>
</dbReference>
<dbReference type="PROSITE" id="PS50109">
    <property type="entry name" value="HIS_KIN"/>
    <property type="match status" value="1"/>
</dbReference>
<evidence type="ECO:0000256" key="5">
    <source>
        <dbReference type="ARBA" id="ARBA00022741"/>
    </source>
</evidence>
<dbReference type="SUPFAM" id="SSF55874">
    <property type="entry name" value="ATPase domain of HSP90 chaperone/DNA topoisomerase II/histidine kinase"/>
    <property type="match status" value="1"/>
</dbReference>
<reference evidence="10 11" key="1">
    <citation type="submission" date="2016-10" db="EMBL/GenBank/DDBJ databases">
        <authorList>
            <person name="de Groot N.N."/>
        </authorList>
    </citation>
    <scope>NUCLEOTIDE SEQUENCE [LARGE SCALE GENOMIC DNA]</scope>
    <source>
        <strain evidence="11">P4B,CCM 7963,CECT 7998,DSM 25260,IBRC-M 10614,KCTC 13821</strain>
    </source>
</reference>
<keyword evidence="6 10" id="KW-0418">Kinase</keyword>
<dbReference type="OrthoDB" id="9767435at2"/>
<evidence type="ECO:0000256" key="4">
    <source>
        <dbReference type="ARBA" id="ARBA00022679"/>
    </source>
</evidence>
<evidence type="ECO:0000313" key="11">
    <source>
        <dbReference type="Proteomes" id="UP000199017"/>
    </source>
</evidence>
<dbReference type="InterPro" id="IPR005467">
    <property type="entry name" value="His_kinase_dom"/>
</dbReference>
<evidence type="ECO:0000256" key="2">
    <source>
        <dbReference type="ARBA" id="ARBA00012438"/>
    </source>
</evidence>
<dbReference type="PANTHER" id="PTHR41523">
    <property type="entry name" value="TWO-COMPONENT SYSTEM SENSOR PROTEIN"/>
    <property type="match status" value="1"/>
</dbReference>
<dbReference type="RefSeq" id="WP_091585703.1">
    <property type="nucleotide sequence ID" value="NZ_FNDU01000007.1"/>
</dbReference>
<keyword evidence="3" id="KW-0597">Phosphoprotein</keyword>
<keyword evidence="7" id="KW-0067">ATP-binding</keyword>
<dbReference type="PANTHER" id="PTHR41523:SF8">
    <property type="entry name" value="ETHYLENE RESPONSE SENSOR PROTEIN"/>
    <property type="match status" value="1"/>
</dbReference>
<dbReference type="InterPro" id="IPR003594">
    <property type="entry name" value="HATPase_dom"/>
</dbReference>
<dbReference type="Proteomes" id="UP000199017">
    <property type="component" value="Unassembled WGS sequence"/>
</dbReference>
<name>A0A1G8KFH1_9BACI</name>
<evidence type="ECO:0000256" key="1">
    <source>
        <dbReference type="ARBA" id="ARBA00000085"/>
    </source>
</evidence>
<dbReference type="AlphaFoldDB" id="A0A1G8KFH1"/>
<dbReference type="GO" id="GO:0004673">
    <property type="term" value="F:protein histidine kinase activity"/>
    <property type="evidence" value="ECO:0007669"/>
    <property type="project" value="UniProtKB-EC"/>
</dbReference>
<keyword evidence="5" id="KW-0547">Nucleotide-binding</keyword>
<protein>
    <recommendedName>
        <fullName evidence="2">histidine kinase</fullName>
        <ecNumber evidence="2">2.7.13.3</ecNumber>
    </recommendedName>
</protein>
<dbReference type="GO" id="GO:0005524">
    <property type="term" value="F:ATP binding"/>
    <property type="evidence" value="ECO:0007669"/>
    <property type="project" value="UniProtKB-KW"/>
</dbReference>
<dbReference type="Gene3D" id="3.30.565.10">
    <property type="entry name" value="Histidine kinase-like ATPase, C-terminal domain"/>
    <property type="match status" value="1"/>
</dbReference>
<gene>
    <name evidence="10" type="ORF">SAMN05216352_107206</name>
</gene>
<evidence type="ECO:0000256" key="3">
    <source>
        <dbReference type="ARBA" id="ARBA00022553"/>
    </source>
</evidence>
<dbReference type="InterPro" id="IPR036890">
    <property type="entry name" value="HATPase_C_sf"/>
</dbReference>
<keyword evidence="11" id="KW-1185">Reference proteome</keyword>
<evidence type="ECO:0000256" key="8">
    <source>
        <dbReference type="ARBA" id="ARBA00023012"/>
    </source>
</evidence>
<keyword evidence="8" id="KW-0902">Two-component regulatory system</keyword>
<keyword evidence="4" id="KW-0808">Transferase</keyword>
<dbReference type="GO" id="GO:0000160">
    <property type="term" value="P:phosphorelay signal transduction system"/>
    <property type="evidence" value="ECO:0007669"/>
    <property type="project" value="UniProtKB-KW"/>
</dbReference>
<accession>A0A1G8KFH1</accession>
<evidence type="ECO:0000313" key="10">
    <source>
        <dbReference type="EMBL" id="SDI42174.1"/>
    </source>
</evidence>
<proteinExistence type="predicted"/>
<dbReference type="EMBL" id="FNDU01000007">
    <property type="protein sequence ID" value="SDI42174.1"/>
    <property type="molecule type" value="Genomic_DNA"/>
</dbReference>
<organism evidence="10 11">
    <name type="scientific">Alteribacillus bidgolensis</name>
    <dbReference type="NCBI Taxonomy" id="930129"/>
    <lineage>
        <taxon>Bacteria</taxon>
        <taxon>Bacillati</taxon>
        <taxon>Bacillota</taxon>
        <taxon>Bacilli</taxon>
        <taxon>Bacillales</taxon>
        <taxon>Bacillaceae</taxon>
        <taxon>Alteribacillus</taxon>
    </lineage>
</organism>
<dbReference type="EC" id="2.7.13.3" evidence="2"/>
<evidence type="ECO:0000256" key="6">
    <source>
        <dbReference type="ARBA" id="ARBA00022777"/>
    </source>
</evidence>
<evidence type="ECO:0000256" key="7">
    <source>
        <dbReference type="ARBA" id="ARBA00022840"/>
    </source>
</evidence>
<feature type="domain" description="Histidine kinase" evidence="9">
    <location>
        <begin position="1"/>
        <end position="153"/>
    </location>
</feature>
<dbReference type="Pfam" id="PF02518">
    <property type="entry name" value="HATPase_c"/>
    <property type="match status" value="1"/>
</dbReference>
<comment type="catalytic activity">
    <reaction evidence="1">
        <text>ATP + protein L-histidine = ADP + protein N-phospho-L-histidine.</text>
        <dbReference type="EC" id="2.7.13.3"/>
    </reaction>
</comment>